<keyword evidence="2" id="KW-1185">Reference proteome</keyword>
<reference evidence="1" key="1">
    <citation type="submission" date="2021-10" db="EMBL/GenBank/DDBJ databases">
        <title>Novel species in genus Arthrobacter.</title>
        <authorList>
            <person name="Liu Y."/>
        </authorList>
    </citation>
    <scope>NUCLEOTIDE SEQUENCE</scope>
    <source>
        <strain evidence="1">Zg-Y453</strain>
    </source>
</reference>
<organism evidence="1 2">
    <name type="scientific">Arthrobacter caoxuetaonis</name>
    <dbReference type="NCBI Taxonomy" id="2886935"/>
    <lineage>
        <taxon>Bacteria</taxon>
        <taxon>Bacillati</taxon>
        <taxon>Actinomycetota</taxon>
        <taxon>Actinomycetes</taxon>
        <taxon>Micrococcales</taxon>
        <taxon>Micrococcaceae</taxon>
        <taxon>Arthrobacter</taxon>
    </lineage>
</organism>
<protein>
    <submittedName>
        <fullName evidence="1">Uncharacterized protein</fullName>
    </submittedName>
</protein>
<proteinExistence type="predicted"/>
<dbReference type="AlphaFoldDB" id="A0A9X1SD42"/>
<comment type="caution">
    <text evidence="1">The sequence shown here is derived from an EMBL/GenBank/DDBJ whole genome shotgun (WGS) entry which is preliminary data.</text>
</comment>
<dbReference type="RefSeq" id="WP_227897307.1">
    <property type="nucleotide sequence ID" value="NZ_CP099467.1"/>
</dbReference>
<gene>
    <name evidence="1" type="ORF">LJ757_16130</name>
</gene>
<evidence type="ECO:0000313" key="2">
    <source>
        <dbReference type="Proteomes" id="UP001139158"/>
    </source>
</evidence>
<sequence>MIARVPEGVPAGGQFAPGAHEEAPIVLTGEFKAPVQASHSPGLFGDRELQITQNLYRDGLIKRQKAIDDVANLALAQIAILTLRKFPDAATIRVQPSEDGPGMVVTGVHDTDGHTIASEEGYEEAQLLHEFKSLRGFAGASMDDLAAELPVQDADWWKHASEADGDEWCGTHDVDLRAAASGS</sequence>
<dbReference type="Proteomes" id="UP001139158">
    <property type="component" value="Unassembled WGS sequence"/>
</dbReference>
<name>A0A9X1SD42_9MICC</name>
<evidence type="ECO:0000313" key="1">
    <source>
        <dbReference type="EMBL" id="MCC3299320.1"/>
    </source>
</evidence>
<accession>A0A9X1SD42</accession>
<dbReference type="EMBL" id="JAJFZV010000018">
    <property type="protein sequence ID" value="MCC3299320.1"/>
    <property type="molecule type" value="Genomic_DNA"/>
</dbReference>